<reference evidence="3" key="1">
    <citation type="journal article" date="2023" name="Arch. Microbiol.">
        <title>Desulfoferula mesophilus gen. nov. sp. nov., a mesophilic sulfate-reducing bacterium isolated from a brackish lake sediment.</title>
        <authorList>
            <person name="Watanabe T."/>
            <person name="Yabe T."/>
            <person name="Tsuji J.M."/>
            <person name="Fukui M."/>
        </authorList>
    </citation>
    <scope>NUCLEOTIDE SEQUENCE [LARGE SCALE GENOMIC DNA]</scope>
    <source>
        <strain evidence="3">12FAK</strain>
    </source>
</reference>
<name>A0AAU9EG76_9BACT</name>
<evidence type="ECO:0000313" key="2">
    <source>
        <dbReference type="EMBL" id="BEQ15810.1"/>
    </source>
</evidence>
<dbReference type="Proteomes" id="UP001366166">
    <property type="component" value="Chromosome"/>
</dbReference>
<proteinExistence type="predicted"/>
<organism evidence="2 3">
    <name type="scientific">Desulfoferula mesophila</name>
    <dbReference type="NCBI Taxonomy" id="3058419"/>
    <lineage>
        <taxon>Bacteria</taxon>
        <taxon>Pseudomonadati</taxon>
        <taxon>Thermodesulfobacteriota</taxon>
        <taxon>Desulfarculia</taxon>
        <taxon>Desulfarculales</taxon>
        <taxon>Desulfarculaceae</taxon>
        <taxon>Desulfoferula</taxon>
    </lineage>
</organism>
<dbReference type="KEGG" id="dmp:FAK_28760"/>
<dbReference type="RefSeq" id="WP_338600774.1">
    <property type="nucleotide sequence ID" value="NZ_AP028679.1"/>
</dbReference>
<dbReference type="SUPFAM" id="SSF48371">
    <property type="entry name" value="ARM repeat"/>
    <property type="match status" value="1"/>
</dbReference>
<evidence type="ECO:0008006" key="4">
    <source>
        <dbReference type="Google" id="ProtNLM"/>
    </source>
</evidence>
<evidence type="ECO:0000256" key="1">
    <source>
        <dbReference type="SAM" id="MobiDB-lite"/>
    </source>
</evidence>
<keyword evidence="3" id="KW-1185">Reference proteome</keyword>
<evidence type="ECO:0000313" key="3">
    <source>
        <dbReference type="Proteomes" id="UP001366166"/>
    </source>
</evidence>
<sequence length="294" mass="33372">MERDYYAGLADDQLFEAMFTAEDRLPRDAAEELAFRDGLAPYLSQMVMDKQSWLADLPDWWAVVHATYALGLRGGDEAVLPLVAALRWADAFDCDWVTELLPSIFGSVGPSAIPWLTAVARDQAAGWSARDLALRSLASIGLKHPDSYEHVFKVIGERFMDEGEDRLVRQVAGQVLLDFRHPGYRMALIKFAREDWAFKDMDYLYPACLDPEEVEIAFKLGEPELWHYQEDWMHFYDPGEIQRRLKRWTRERLSGAGQPRQVKPPTGGGRVLPLWRTDKGPVEPVDGGSGEGEE</sequence>
<gene>
    <name evidence="2" type="ORF">FAK_28760</name>
</gene>
<dbReference type="EMBL" id="AP028679">
    <property type="protein sequence ID" value="BEQ15810.1"/>
    <property type="molecule type" value="Genomic_DNA"/>
</dbReference>
<accession>A0AAU9EG76</accession>
<dbReference type="AlphaFoldDB" id="A0AAU9EG76"/>
<dbReference type="Gene3D" id="1.25.10.10">
    <property type="entry name" value="Leucine-rich Repeat Variant"/>
    <property type="match status" value="1"/>
</dbReference>
<protein>
    <recommendedName>
        <fullName evidence="4">HEAT repeat domain-containing protein</fullName>
    </recommendedName>
</protein>
<feature type="region of interest" description="Disordered" evidence="1">
    <location>
        <begin position="254"/>
        <end position="294"/>
    </location>
</feature>
<dbReference type="InterPro" id="IPR016024">
    <property type="entry name" value="ARM-type_fold"/>
</dbReference>
<dbReference type="InterPro" id="IPR011989">
    <property type="entry name" value="ARM-like"/>
</dbReference>